<dbReference type="AlphaFoldDB" id="S9VR49"/>
<dbReference type="PANTHER" id="PTHR46613">
    <property type="entry name" value="RADIAL SPOKE HEAD 10 HOMOLOG B-RELATED"/>
    <property type="match status" value="1"/>
</dbReference>
<dbReference type="GO" id="GO:0031514">
    <property type="term" value="C:motile cilium"/>
    <property type="evidence" value="ECO:0007669"/>
    <property type="project" value="UniProtKB-SubCell"/>
</dbReference>
<dbReference type="EMBL" id="ATMH01006613">
    <property type="protein sequence ID" value="EPY25630.1"/>
    <property type="molecule type" value="Genomic_DNA"/>
</dbReference>
<dbReference type="GO" id="GO:0005930">
    <property type="term" value="C:axoneme"/>
    <property type="evidence" value="ECO:0007669"/>
    <property type="project" value="UniProtKB-SubCell"/>
</dbReference>
<evidence type="ECO:0000256" key="4">
    <source>
        <dbReference type="ARBA" id="ARBA00022737"/>
    </source>
</evidence>
<dbReference type="Proteomes" id="UP000015354">
    <property type="component" value="Unassembled WGS sequence"/>
</dbReference>
<reference evidence="9 10" key="1">
    <citation type="journal article" date="2013" name="PLoS ONE">
        <title>Predicting the Proteins of Angomonas deanei, Strigomonas culicis and Their Respective Endosymbionts Reveals New Aspects of the Trypanosomatidae Family.</title>
        <authorList>
            <person name="Motta M.C."/>
            <person name="Martins A.C."/>
            <person name="de Souza S.S."/>
            <person name="Catta-Preta C.M."/>
            <person name="Silva R."/>
            <person name="Klein C.C."/>
            <person name="de Almeida L.G."/>
            <person name="de Lima Cunha O."/>
            <person name="Ciapina L.P."/>
            <person name="Brocchi M."/>
            <person name="Colabardini A.C."/>
            <person name="de Araujo Lima B."/>
            <person name="Machado C.R."/>
            <person name="de Almeida Soares C.M."/>
            <person name="Probst C.M."/>
            <person name="de Menezes C.B."/>
            <person name="Thompson C.E."/>
            <person name="Bartholomeu D.C."/>
            <person name="Gradia D.F."/>
            <person name="Pavoni D.P."/>
            <person name="Grisard E.C."/>
            <person name="Fantinatti-Garboggini F."/>
            <person name="Marchini F.K."/>
            <person name="Rodrigues-Luiz G.F."/>
            <person name="Wagner G."/>
            <person name="Goldman G.H."/>
            <person name="Fietto J.L."/>
            <person name="Elias M.C."/>
            <person name="Goldman M.H."/>
            <person name="Sagot M.F."/>
            <person name="Pereira M."/>
            <person name="Stoco P.H."/>
            <person name="de Mendonca-Neto R.P."/>
            <person name="Teixeira S.M."/>
            <person name="Maciel T.E."/>
            <person name="de Oliveira Mendes T.A."/>
            <person name="Urmenyi T.P."/>
            <person name="de Souza W."/>
            <person name="Schenkman S."/>
            <person name="de Vasconcelos A.T."/>
        </authorList>
    </citation>
    <scope>NUCLEOTIDE SEQUENCE [LARGE SCALE GENOMIC DNA]</scope>
</reference>
<keyword evidence="4" id="KW-0677">Repeat</keyword>
<dbReference type="InterPro" id="IPR003409">
    <property type="entry name" value="MORN"/>
</dbReference>
<keyword evidence="10" id="KW-1185">Reference proteome</keyword>
<evidence type="ECO:0000256" key="3">
    <source>
        <dbReference type="ARBA" id="ARBA00022490"/>
    </source>
</evidence>
<dbReference type="FunFam" id="2.20.110.10:FF:000002">
    <property type="entry name" value="Phosphatidylinositol 4-phosphate 5-kinase 8"/>
    <property type="match status" value="1"/>
</dbReference>
<organism evidence="9 10">
    <name type="scientific">Strigomonas culicis</name>
    <dbReference type="NCBI Taxonomy" id="28005"/>
    <lineage>
        <taxon>Eukaryota</taxon>
        <taxon>Discoba</taxon>
        <taxon>Euglenozoa</taxon>
        <taxon>Kinetoplastea</taxon>
        <taxon>Metakinetoplastina</taxon>
        <taxon>Trypanosomatida</taxon>
        <taxon>Trypanosomatidae</taxon>
        <taxon>Strigomonadinae</taxon>
        <taxon>Strigomonas</taxon>
    </lineage>
</organism>
<evidence type="ECO:0008006" key="11">
    <source>
        <dbReference type="Google" id="ProtNLM"/>
    </source>
</evidence>
<protein>
    <recommendedName>
        <fullName evidence="11">Phosphatidylinositol-4-phosphate 5-kinase</fullName>
    </recommendedName>
</protein>
<dbReference type="SUPFAM" id="SSF82185">
    <property type="entry name" value="Histone H3 K4-specific methyltransferase SET7/9 N-terminal domain"/>
    <property type="match status" value="3"/>
</dbReference>
<gene>
    <name evidence="9" type="ORF">STCU_06613</name>
</gene>
<evidence type="ECO:0000256" key="7">
    <source>
        <dbReference type="ARBA" id="ARBA00023212"/>
    </source>
</evidence>
<comment type="subcellular location">
    <subcellularLocation>
        <location evidence="1">Cell projection</location>
        <location evidence="1">Cilium</location>
        <location evidence="1">Flagellum</location>
    </subcellularLocation>
    <subcellularLocation>
        <location evidence="2">Cytoplasm</location>
        <location evidence="2">Cytoskeleton</location>
        <location evidence="2">Cilium axoneme</location>
    </subcellularLocation>
</comment>
<evidence type="ECO:0000256" key="6">
    <source>
        <dbReference type="ARBA" id="ARBA00023069"/>
    </source>
</evidence>
<sequence length="650" mass="72023">MNAEARVIYDALREAKPQVAPTFPSCTVDCRKVLSDDDGRPHGAGVIASAMGFYYEGDVEHGRLVGSGMQRWCNGCVIKGQFDRGSANGRCEVQWPSGDAYDGQVRNSVRHGEGTHTSCGGAAVYTGAWRRGRREGHGRQAYRDGSSYEGLWLADARHGTGRLRYCNGDCYDGEWSNNERHGYGVMGWTNGTPHFVELYEGQWRHGLPDGEGRSTYIRLVGGADAAAATANESPKSYAPPGTAIINVYHGQLVEGIREGRGTFYYADGSSYEGEWRGGKKNGLGTFTTSVGTMFYGTFVDDRIEEQKSVDRDTPNGGLVFISDMGGLVDGSADQLRTTVKALLLRYNTVLKALFNEYSVKRDDVALIVTDPNWWRWRVPNHISLPQFVRLLSDCGLVNGPVGLSTVLRCVVQTMEALDRYNAEKLQFDEAQIQINYERRMRLYRFEGCLNFRTFTECLVRLSPHVSVGASLLTLGEKFNAMMQQHLAPADHPLCPVTRRYAPCLAPHVPALERQFHVKVDLELNNGERFLSMRSFMQFVMPLLQQHKIDVGRAVLLFLPFDRLGANTEVFPGVSQYQSALASQIFKESCGKHNELLVSTVCANGLLTIVDYIEAIMVLCLEIAKGQKIAPDDREEAVGNLVATQVLPLAV</sequence>
<dbReference type="OrthoDB" id="270720at2759"/>
<proteinExistence type="predicted"/>
<keyword evidence="8" id="KW-0966">Cell projection</keyword>
<evidence type="ECO:0000313" key="9">
    <source>
        <dbReference type="EMBL" id="EPY25630.1"/>
    </source>
</evidence>
<dbReference type="Pfam" id="PF02493">
    <property type="entry name" value="MORN"/>
    <property type="match status" value="9"/>
</dbReference>
<keyword evidence="5" id="KW-0282">Flagellum</keyword>
<evidence type="ECO:0000313" key="10">
    <source>
        <dbReference type="Proteomes" id="UP000015354"/>
    </source>
</evidence>
<keyword evidence="6" id="KW-0969">Cilium</keyword>
<evidence type="ECO:0000256" key="5">
    <source>
        <dbReference type="ARBA" id="ARBA00022846"/>
    </source>
</evidence>
<dbReference type="PANTHER" id="PTHR46613:SF1">
    <property type="entry name" value="RADIAL SPOKE HEAD 10 HOMOLOG B-RELATED"/>
    <property type="match status" value="1"/>
</dbReference>
<keyword evidence="3" id="KW-0963">Cytoplasm</keyword>
<dbReference type="Gene3D" id="2.20.110.10">
    <property type="entry name" value="Histone H3 K4-specific methyltransferase SET7/9 N-terminal domain"/>
    <property type="match status" value="3"/>
</dbReference>
<name>S9VR49_9TRYP</name>
<evidence type="ECO:0000256" key="8">
    <source>
        <dbReference type="ARBA" id="ARBA00023273"/>
    </source>
</evidence>
<comment type="caution">
    <text evidence="9">The sequence shown here is derived from an EMBL/GenBank/DDBJ whole genome shotgun (WGS) entry which is preliminary data.</text>
</comment>
<keyword evidence="7" id="KW-0206">Cytoskeleton</keyword>
<accession>S9VR49</accession>
<evidence type="ECO:0000256" key="2">
    <source>
        <dbReference type="ARBA" id="ARBA00004430"/>
    </source>
</evidence>
<dbReference type="SMART" id="SM00698">
    <property type="entry name" value="MORN"/>
    <property type="match status" value="7"/>
</dbReference>
<evidence type="ECO:0000256" key="1">
    <source>
        <dbReference type="ARBA" id="ARBA00004230"/>
    </source>
</evidence>